<dbReference type="GO" id="GO:0034976">
    <property type="term" value="P:response to endoplasmic reticulum stress"/>
    <property type="evidence" value="ECO:0007669"/>
    <property type="project" value="UniProtKB-ARBA"/>
</dbReference>
<dbReference type="EMBL" id="CAUOFW020007279">
    <property type="protein sequence ID" value="CAK9178299.1"/>
    <property type="molecule type" value="Genomic_DNA"/>
</dbReference>
<evidence type="ECO:0000256" key="15">
    <source>
        <dbReference type="ARBA" id="ARBA00023015"/>
    </source>
</evidence>
<dbReference type="InterPro" id="IPR038357">
    <property type="entry name" value="KEN_sf"/>
</dbReference>
<keyword evidence="12" id="KW-0067">ATP-binding</keyword>
<dbReference type="GO" id="GO:0016787">
    <property type="term" value="F:hydrolase activity"/>
    <property type="evidence" value="ECO:0007669"/>
    <property type="project" value="UniProtKB-KW"/>
</dbReference>
<evidence type="ECO:0000256" key="14">
    <source>
        <dbReference type="ARBA" id="ARBA00022989"/>
    </source>
</evidence>
<evidence type="ECO:0000256" key="8">
    <source>
        <dbReference type="ARBA" id="ARBA00022741"/>
    </source>
</evidence>
<keyword evidence="5" id="KW-0808">Transferase</keyword>
<dbReference type="GO" id="GO:0004674">
    <property type="term" value="F:protein serine/threonine kinase activity"/>
    <property type="evidence" value="ECO:0007669"/>
    <property type="project" value="UniProtKB-KW"/>
</dbReference>
<dbReference type="PANTHER" id="PTHR13954:SF27">
    <property type="entry name" value="SERINE_THREONINE-PROTEIN KINASE_ENDORIBONUCLEASE IRE1B"/>
    <property type="match status" value="1"/>
</dbReference>
<keyword evidence="13" id="KW-0391">Immunity</keyword>
<keyword evidence="21" id="KW-0834">Unfolded protein response</keyword>
<keyword evidence="18" id="KW-0804">Transcription</keyword>
<comment type="catalytic activity">
    <reaction evidence="24">
        <text>L-seryl-[protein] + ATP = O-phospho-L-seryl-[protein] + ADP + H(+)</text>
        <dbReference type="Rhea" id="RHEA:17989"/>
        <dbReference type="Rhea" id="RHEA-COMP:9863"/>
        <dbReference type="Rhea" id="RHEA-COMP:11604"/>
        <dbReference type="ChEBI" id="CHEBI:15378"/>
        <dbReference type="ChEBI" id="CHEBI:29999"/>
        <dbReference type="ChEBI" id="CHEBI:30616"/>
        <dbReference type="ChEBI" id="CHEBI:83421"/>
        <dbReference type="ChEBI" id="CHEBI:456216"/>
        <dbReference type="EC" id="2.7.11.1"/>
    </reaction>
</comment>
<evidence type="ECO:0000256" key="9">
    <source>
        <dbReference type="ARBA" id="ARBA00022777"/>
    </source>
</evidence>
<keyword evidence="6 26" id="KW-0812">Transmembrane</keyword>
<evidence type="ECO:0000256" key="2">
    <source>
        <dbReference type="ARBA" id="ARBA00012513"/>
    </source>
</evidence>
<evidence type="ECO:0000313" key="30">
    <source>
        <dbReference type="EMBL" id="CAK9178299.1"/>
    </source>
</evidence>
<evidence type="ECO:0000313" key="31">
    <source>
        <dbReference type="Proteomes" id="UP001642360"/>
    </source>
</evidence>
<dbReference type="CDD" id="cd10422">
    <property type="entry name" value="RNase_Ire1"/>
    <property type="match status" value="1"/>
</dbReference>
<dbReference type="Gene3D" id="3.30.200.20">
    <property type="entry name" value="Phosphorylase Kinase, domain 1"/>
    <property type="match status" value="1"/>
</dbReference>
<dbReference type="InterPro" id="IPR045133">
    <property type="entry name" value="IRE1/2-like"/>
</dbReference>
<name>A0ABC8U958_9AQUA</name>
<comment type="caution">
    <text evidence="30">The sequence shown here is derived from an EMBL/GenBank/DDBJ whole genome shotgun (WGS) entry which is preliminary data.</text>
</comment>
<evidence type="ECO:0000256" key="23">
    <source>
        <dbReference type="ARBA" id="ARBA00047899"/>
    </source>
</evidence>
<organism evidence="30 31">
    <name type="scientific">Ilex paraguariensis</name>
    <name type="common">yerba mate</name>
    <dbReference type="NCBI Taxonomy" id="185542"/>
    <lineage>
        <taxon>Eukaryota</taxon>
        <taxon>Viridiplantae</taxon>
        <taxon>Streptophyta</taxon>
        <taxon>Embryophyta</taxon>
        <taxon>Tracheophyta</taxon>
        <taxon>Spermatophyta</taxon>
        <taxon>Magnoliopsida</taxon>
        <taxon>eudicotyledons</taxon>
        <taxon>Gunneridae</taxon>
        <taxon>Pentapetalae</taxon>
        <taxon>asterids</taxon>
        <taxon>campanulids</taxon>
        <taxon>Aquifoliales</taxon>
        <taxon>Aquifoliaceae</taxon>
        <taxon>Ilex</taxon>
    </lineage>
</organism>
<feature type="domain" description="KEN" evidence="29">
    <location>
        <begin position="763"/>
        <end position="894"/>
    </location>
</feature>
<evidence type="ECO:0000256" key="22">
    <source>
        <dbReference type="ARBA" id="ARBA00023268"/>
    </source>
</evidence>
<accession>A0ABC8U958</accession>
<dbReference type="SMART" id="SM00580">
    <property type="entry name" value="PUG"/>
    <property type="match status" value="1"/>
</dbReference>
<dbReference type="SUPFAM" id="SSF50998">
    <property type="entry name" value="Quinoprotein alcohol dehydrogenase-like"/>
    <property type="match status" value="1"/>
</dbReference>
<dbReference type="FunFam" id="1.10.510.10:FF:000463">
    <property type="entry name" value="Serine/threonine-protein kinase/endoribonuclease IRE1a"/>
    <property type="match status" value="1"/>
</dbReference>
<evidence type="ECO:0000256" key="10">
    <source>
        <dbReference type="ARBA" id="ARBA00022801"/>
    </source>
</evidence>
<protein>
    <recommendedName>
        <fullName evidence="2">non-specific serine/threonine protein kinase</fullName>
        <ecNumber evidence="2">2.7.11.1</ecNumber>
    </recommendedName>
</protein>
<dbReference type="GO" id="GO:0005524">
    <property type="term" value="F:ATP binding"/>
    <property type="evidence" value="ECO:0007669"/>
    <property type="project" value="UniProtKB-KW"/>
</dbReference>
<evidence type="ECO:0000256" key="16">
    <source>
        <dbReference type="ARBA" id="ARBA00023136"/>
    </source>
</evidence>
<evidence type="ECO:0000256" key="1">
    <source>
        <dbReference type="ARBA" id="ARBA00004115"/>
    </source>
</evidence>
<comment type="subunit">
    <text evidence="25">Homodimer; disulfide-linked. Dimer formation is driven by hydrophobic interactions within the N-terminal luminal domains and stabilized by disulfide bridges.</text>
</comment>
<dbReference type="SUPFAM" id="SSF56112">
    <property type="entry name" value="Protein kinase-like (PK-like)"/>
    <property type="match status" value="1"/>
</dbReference>
<gene>
    <name evidence="30" type="ORF">ILEXP_LOCUS48231</name>
</gene>
<dbReference type="PROSITE" id="PS50011">
    <property type="entry name" value="PROTEIN_KINASE_DOM"/>
    <property type="match status" value="1"/>
</dbReference>
<evidence type="ECO:0000256" key="24">
    <source>
        <dbReference type="ARBA" id="ARBA00048679"/>
    </source>
</evidence>
<comment type="catalytic activity">
    <reaction evidence="23">
        <text>L-threonyl-[protein] + ATP = O-phospho-L-threonyl-[protein] + ADP + H(+)</text>
        <dbReference type="Rhea" id="RHEA:46608"/>
        <dbReference type="Rhea" id="RHEA-COMP:11060"/>
        <dbReference type="Rhea" id="RHEA-COMP:11605"/>
        <dbReference type="ChEBI" id="CHEBI:15378"/>
        <dbReference type="ChEBI" id="CHEBI:30013"/>
        <dbReference type="ChEBI" id="CHEBI:30616"/>
        <dbReference type="ChEBI" id="CHEBI:61977"/>
        <dbReference type="ChEBI" id="CHEBI:456216"/>
        <dbReference type="EC" id="2.7.11.1"/>
    </reaction>
</comment>
<dbReference type="PROSITE" id="PS51392">
    <property type="entry name" value="KEN"/>
    <property type="match status" value="1"/>
</dbReference>
<comment type="subcellular location">
    <subcellularLocation>
        <location evidence="1">Endoplasmic reticulum membrane</location>
        <topology evidence="1">Single-pass type I membrane protein</topology>
    </subcellularLocation>
</comment>
<keyword evidence="19" id="KW-0325">Glycoprotein</keyword>
<dbReference type="GO" id="GO:0002376">
    <property type="term" value="P:immune system process"/>
    <property type="evidence" value="ECO:0007669"/>
    <property type="project" value="UniProtKB-KW"/>
</dbReference>
<keyword evidence="15" id="KW-0805">Transcription regulation</keyword>
<keyword evidence="4" id="KW-0507">mRNA processing</keyword>
<dbReference type="Gene3D" id="1.20.1440.180">
    <property type="entry name" value="KEN domain"/>
    <property type="match status" value="1"/>
</dbReference>
<sequence>MKGLLKYLLCFVLLISAVLGGPSSSNASVFDPNQEGAIVLSHSSTDSLLPVRPKHDTALVAAPDGTIYLVEVGSGETLWSFTSGTSIYSSYQALQVDQPNASELSDKFLIDCDGELYKLGSGFTKKLPLCAEKFIRSTPYVSADGGVMLGSKKTSVFLVDAKSGGVVRTFKSDEFPSVGDHSIDEKSILAMDNIEEWTEPSAFNLDAVDEPLYIRRTDYALKYSSLKTGKVIWYLMFADIEASPQCHLIEDSFGEISSKGDEFGPKYRVVKQLPLDCQTTPVVYRIPDYHSLDNLFVSGRLPSAYPGGTIPPLPASDLSPILGPVDKLLGAHRSDEGETLLALPPSKTKDSGILGLPSGDSGKMNMSSYPETMSRSPRWILLVVLLLSVLGCICSFIYLAVKKWVKLDNHAEDFKVQVVTSKKKKSRKSGNNKSNTTIEKMQKNVSHGMPLTFSDSVDSLVDGRKIGKLFVSNKEIAKGSNGTIVLEGFYDGRPVAVKRLVQTHHDVALKEIQNLIASDQHPNIVRWYGVEYDQDFVYLSLERCTSSLHDLIDYYSRSYQIQKISKDLDLNSLNDCAGQSKSITINNKDFELWKPDGYPSPQLLKLMRDIVSGLAHLHELGIIHRDLKPQNVLVIKERFICAKLSDMGISKRLAEDMSSLTKHATGFGSSGWQAPEQLLHERQTRAVDLFSLGCLLFFCITGGKHPFGGSLERDVNIVKNHKDLFLIENNPEAMDLISRLLDPKPDLRPKAEEVLPHPFFWNSEMRLSFLRDASDRVEVEDRENDSEILQALESIGTTALGGKWNEKMDIAFINDIGRYRRYKFDSVRDFLRVIRNKLNHYRELPREIQGILGQVPEGFESYFSSRFPKLLIEVYKVFHQYCAEEESLRKYFRSN</sequence>
<keyword evidence="10" id="KW-0378">Hydrolase</keyword>
<dbReference type="InterPro" id="IPR000719">
    <property type="entry name" value="Prot_kinase_dom"/>
</dbReference>
<keyword evidence="3" id="KW-0723">Serine/threonine-protein kinase</keyword>
<dbReference type="Pfam" id="PF00069">
    <property type="entry name" value="Pkinase"/>
    <property type="match status" value="1"/>
</dbReference>
<dbReference type="FunFam" id="1.20.1440.180:FF:000002">
    <property type="entry name" value="Serine/threonine-protein kinase/endoribonuclease IRE1"/>
    <property type="match status" value="1"/>
</dbReference>
<dbReference type="GO" id="GO:0035556">
    <property type="term" value="P:intracellular signal transduction"/>
    <property type="evidence" value="ECO:0007669"/>
    <property type="project" value="UniProtKB-ARBA"/>
</dbReference>
<evidence type="ECO:0000259" key="28">
    <source>
        <dbReference type="PROSITE" id="PS50011"/>
    </source>
</evidence>
<dbReference type="PANTHER" id="PTHR13954">
    <property type="entry name" value="IRE1-RELATED"/>
    <property type="match status" value="1"/>
</dbReference>
<evidence type="ECO:0000256" key="13">
    <source>
        <dbReference type="ARBA" id="ARBA00022859"/>
    </source>
</evidence>
<evidence type="ECO:0000256" key="11">
    <source>
        <dbReference type="ARBA" id="ARBA00022824"/>
    </source>
</evidence>
<evidence type="ECO:0000259" key="29">
    <source>
        <dbReference type="PROSITE" id="PS51392"/>
    </source>
</evidence>
<dbReference type="InterPro" id="IPR011047">
    <property type="entry name" value="Quinoprotein_ADH-like_sf"/>
</dbReference>
<dbReference type="GO" id="GO:0042742">
    <property type="term" value="P:defense response to bacterium"/>
    <property type="evidence" value="ECO:0007669"/>
    <property type="project" value="UniProtKB-ARBA"/>
</dbReference>
<keyword evidence="11" id="KW-0256">Endoplasmic reticulum</keyword>
<dbReference type="Proteomes" id="UP001642360">
    <property type="component" value="Unassembled WGS sequence"/>
</dbReference>
<dbReference type="GO" id="GO:0008380">
    <property type="term" value="P:RNA splicing"/>
    <property type="evidence" value="ECO:0007669"/>
    <property type="project" value="UniProtKB-KW"/>
</dbReference>
<dbReference type="AlphaFoldDB" id="A0ABC8U958"/>
<dbReference type="InterPro" id="IPR011009">
    <property type="entry name" value="Kinase-like_dom_sf"/>
</dbReference>
<evidence type="ECO:0000256" key="21">
    <source>
        <dbReference type="ARBA" id="ARBA00023230"/>
    </source>
</evidence>
<dbReference type="FunFam" id="3.30.200.20:FF:000077">
    <property type="entry name" value="Putative Serine/threonine-protein kinase/endoribonuclease IRE1"/>
    <property type="match status" value="1"/>
</dbReference>
<dbReference type="GO" id="GO:0006397">
    <property type="term" value="P:mRNA processing"/>
    <property type="evidence" value="ECO:0007669"/>
    <property type="project" value="UniProtKB-KW"/>
</dbReference>
<keyword evidence="9" id="KW-0418">Kinase</keyword>
<feature type="signal peptide" evidence="27">
    <location>
        <begin position="1"/>
        <end position="20"/>
    </location>
</feature>
<evidence type="ECO:0000256" key="26">
    <source>
        <dbReference type="SAM" id="Phobius"/>
    </source>
</evidence>
<evidence type="ECO:0000256" key="4">
    <source>
        <dbReference type="ARBA" id="ARBA00022664"/>
    </source>
</evidence>
<evidence type="ECO:0000256" key="12">
    <source>
        <dbReference type="ARBA" id="ARBA00022840"/>
    </source>
</evidence>
<feature type="transmembrane region" description="Helical" evidence="26">
    <location>
        <begin position="379"/>
        <end position="401"/>
    </location>
</feature>
<evidence type="ECO:0000256" key="18">
    <source>
        <dbReference type="ARBA" id="ARBA00023163"/>
    </source>
</evidence>
<keyword evidence="17" id="KW-1015">Disulfide bond</keyword>
<keyword evidence="8" id="KW-0547">Nucleotide-binding</keyword>
<dbReference type="InterPro" id="IPR015943">
    <property type="entry name" value="WD40/YVTN_repeat-like_dom_sf"/>
</dbReference>
<keyword evidence="7 27" id="KW-0732">Signal</keyword>
<dbReference type="InterPro" id="IPR008271">
    <property type="entry name" value="Ser/Thr_kinase_AS"/>
</dbReference>
<keyword evidence="31" id="KW-1185">Reference proteome</keyword>
<keyword evidence="20" id="KW-0508">mRNA splicing</keyword>
<dbReference type="Pfam" id="PF06479">
    <property type="entry name" value="Ribonuc_2-5A"/>
    <property type="match status" value="1"/>
</dbReference>
<evidence type="ECO:0000256" key="27">
    <source>
        <dbReference type="SAM" id="SignalP"/>
    </source>
</evidence>
<dbReference type="GO" id="GO:0006986">
    <property type="term" value="P:response to unfolded protein"/>
    <property type="evidence" value="ECO:0007669"/>
    <property type="project" value="UniProtKB-KW"/>
</dbReference>
<feature type="domain" description="Protein kinase" evidence="28">
    <location>
        <begin position="470"/>
        <end position="760"/>
    </location>
</feature>
<evidence type="ECO:0000256" key="6">
    <source>
        <dbReference type="ARBA" id="ARBA00022692"/>
    </source>
</evidence>
<keyword evidence="16 26" id="KW-0472">Membrane</keyword>
<evidence type="ECO:0000256" key="3">
    <source>
        <dbReference type="ARBA" id="ARBA00022527"/>
    </source>
</evidence>
<evidence type="ECO:0000256" key="25">
    <source>
        <dbReference type="ARBA" id="ARBA00065357"/>
    </source>
</evidence>
<reference evidence="30 31" key="1">
    <citation type="submission" date="2024-02" db="EMBL/GenBank/DDBJ databases">
        <authorList>
            <person name="Vignale AGUSTIN F."/>
            <person name="Sosa J E."/>
            <person name="Modenutti C."/>
        </authorList>
    </citation>
    <scope>NUCLEOTIDE SEQUENCE [LARGE SCALE GENOMIC DNA]</scope>
</reference>
<dbReference type="PROSITE" id="PS00108">
    <property type="entry name" value="PROTEIN_KINASE_ST"/>
    <property type="match status" value="1"/>
</dbReference>
<evidence type="ECO:0000256" key="7">
    <source>
        <dbReference type="ARBA" id="ARBA00022729"/>
    </source>
</evidence>
<dbReference type="GO" id="GO:0005789">
    <property type="term" value="C:endoplasmic reticulum membrane"/>
    <property type="evidence" value="ECO:0007669"/>
    <property type="project" value="UniProtKB-SubCell"/>
</dbReference>
<dbReference type="SMART" id="SM00220">
    <property type="entry name" value="S_TKc"/>
    <property type="match status" value="1"/>
</dbReference>
<dbReference type="EC" id="2.7.11.1" evidence="2"/>
<keyword evidence="22" id="KW-0511">Multifunctional enzyme</keyword>
<feature type="chain" id="PRO_5044857425" description="non-specific serine/threonine protein kinase" evidence="27">
    <location>
        <begin position="21"/>
        <end position="895"/>
    </location>
</feature>
<evidence type="ECO:0000256" key="19">
    <source>
        <dbReference type="ARBA" id="ARBA00023180"/>
    </source>
</evidence>
<evidence type="ECO:0000256" key="17">
    <source>
        <dbReference type="ARBA" id="ARBA00023157"/>
    </source>
</evidence>
<dbReference type="Gene3D" id="2.130.10.10">
    <property type="entry name" value="YVTN repeat-like/Quinoprotein amine dehydrogenase"/>
    <property type="match status" value="1"/>
</dbReference>
<evidence type="ECO:0000256" key="20">
    <source>
        <dbReference type="ARBA" id="ARBA00023187"/>
    </source>
</evidence>
<dbReference type="InterPro" id="IPR010513">
    <property type="entry name" value="KEN_dom"/>
</dbReference>
<keyword evidence="14 26" id="KW-1133">Transmembrane helix</keyword>
<dbReference type="GO" id="GO:0009751">
    <property type="term" value="P:response to salicylic acid"/>
    <property type="evidence" value="ECO:0007669"/>
    <property type="project" value="UniProtKB-ARBA"/>
</dbReference>
<dbReference type="Gene3D" id="1.10.510.10">
    <property type="entry name" value="Transferase(Phosphotransferase) domain 1"/>
    <property type="match status" value="1"/>
</dbReference>
<evidence type="ECO:0000256" key="5">
    <source>
        <dbReference type="ARBA" id="ARBA00022679"/>
    </source>
</evidence>
<proteinExistence type="predicted"/>